<dbReference type="InterPro" id="IPR046357">
    <property type="entry name" value="PPIase_dom_sf"/>
</dbReference>
<dbReference type="EMBL" id="QXDL01000009">
    <property type="protein sequence ID" value="RIH90427.1"/>
    <property type="molecule type" value="Genomic_DNA"/>
</dbReference>
<evidence type="ECO:0000259" key="9">
    <source>
        <dbReference type="PROSITE" id="PS50198"/>
    </source>
</evidence>
<dbReference type="PROSITE" id="PS50198">
    <property type="entry name" value="PPIC_PPIASE_2"/>
    <property type="match status" value="1"/>
</dbReference>
<evidence type="ECO:0000256" key="4">
    <source>
        <dbReference type="ARBA" id="ARBA00023110"/>
    </source>
</evidence>
<comment type="caution">
    <text evidence="10">The sequence shown here is derived from an EMBL/GenBank/DDBJ whole genome shotgun (WGS) entry which is preliminary data.</text>
</comment>
<evidence type="ECO:0000256" key="1">
    <source>
        <dbReference type="ARBA" id="ARBA00000971"/>
    </source>
</evidence>
<dbReference type="PANTHER" id="PTHR47245">
    <property type="entry name" value="PEPTIDYLPROLYL ISOMERASE"/>
    <property type="match status" value="1"/>
</dbReference>
<feature type="region of interest" description="Disordered" evidence="8">
    <location>
        <begin position="580"/>
        <end position="621"/>
    </location>
</feature>
<comment type="catalytic activity">
    <reaction evidence="1">
        <text>[protein]-peptidylproline (omega=180) = [protein]-peptidylproline (omega=0)</text>
        <dbReference type="Rhea" id="RHEA:16237"/>
        <dbReference type="Rhea" id="RHEA-COMP:10747"/>
        <dbReference type="Rhea" id="RHEA-COMP:10748"/>
        <dbReference type="ChEBI" id="CHEBI:83833"/>
        <dbReference type="ChEBI" id="CHEBI:83834"/>
        <dbReference type="EC" id="5.2.1.8"/>
    </reaction>
</comment>
<dbReference type="GO" id="GO:0003755">
    <property type="term" value="F:peptidyl-prolyl cis-trans isomerase activity"/>
    <property type="evidence" value="ECO:0007669"/>
    <property type="project" value="UniProtKB-KW"/>
</dbReference>
<keyword evidence="3" id="KW-0732">Signal</keyword>
<dbReference type="SUPFAM" id="SSF109998">
    <property type="entry name" value="Triger factor/SurA peptide-binding domain-like"/>
    <property type="match status" value="2"/>
</dbReference>
<dbReference type="InterPro" id="IPR000297">
    <property type="entry name" value="PPIase_PpiC"/>
</dbReference>
<evidence type="ECO:0000256" key="2">
    <source>
        <dbReference type="ARBA" id="ARBA00013194"/>
    </source>
</evidence>
<dbReference type="PANTHER" id="PTHR47245:SF1">
    <property type="entry name" value="FOLDASE PROTEIN PRSA"/>
    <property type="match status" value="1"/>
</dbReference>
<dbReference type="InterPro" id="IPR050245">
    <property type="entry name" value="PrsA_foldase"/>
</dbReference>
<dbReference type="InterPro" id="IPR027304">
    <property type="entry name" value="Trigger_fact/SurA_dom_sf"/>
</dbReference>
<keyword evidence="5 6" id="KW-0413">Isomerase</keyword>
<reference evidence="10 11" key="1">
    <citation type="submission" date="2018-08" db="EMBL/GenBank/DDBJ databases">
        <title>Meiothermus terrae DSM 26712 genome sequencing project.</title>
        <authorList>
            <person name="Da Costa M.S."/>
            <person name="Albuquerque L."/>
            <person name="Raposo P."/>
            <person name="Froufe H.J.C."/>
            <person name="Barroso C.S."/>
            <person name="Egas C."/>
        </authorList>
    </citation>
    <scope>NUCLEOTIDE SEQUENCE [LARGE SCALE GENOMIC DNA]</scope>
    <source>
        <strain evidence="10 11">DSM 26712</strain>
    </source>
</reference>
<dbReference type="EC" id="5.2.1.8" evidence="2"/>
<proteinExistence type="predicted"/>
<evidence type="ECO:0000256" key="8">
    <source>
        <dbReference type="SAM" id="MobiDB-lite"/>
    </source>
</evidence>
<dbReference type="Pfam" id="PF13624">
    <property type="entry name" value="SurA_N_3"/>
    <property type="match status" value="1"/>
</dbReference>
<gene>
    <name evidence="10" type="primary">prsA2</name>
    <name evidence="10" type="ORF">Mterra_00408</name>
</gene>
<dbReference type="OrthoDB" id="14196at2"/>
<dbReference type="Proteomes" id="UP000265715">
    <property type="component" value="Unassembled WGS sequence"/>
</dbReference>
<dbReference type="AlphaFoldDB" id="A0A399F0W4"/>
<evidence type="ECO:0000313" key="11">
    <source>
        <dbReference type="Proteomes" id="UP000265715"/>
    </source>
</evidence>
<accession>A0A399F0W4</accession>
<keyword evidence="7" id="KW-0175">Coiled coil</keyword>
<organism evidence="10 11">
    <name type="scientific">Calidithermus terrae</name>
    <dbReference type="NCBI Taxonomy" id="1408545"/>
    <lineage>
        <taxon>Bacteria</taxon>
        <taxon>Thermotogati</taxon>
        <taxon>Deinococcota</taxon>
        <taxon>Deinococci</taxon>
        <taxon>Thermales</taxon>
        <taxon>Thermaceae</taxon>
        <taxon>Calidithermus</taxon>
    </lineage>
</organism>
<name>A0A399F0W4_9DEIN</name>
<dbReference type="Gene3D" id="3.10.50.40">
    <property type="match status" value="2"/>
</dbReference>
<feature type="domain" description="PpiC" evidence="9">
    <location>
        <begin position="181"/>
        <end position="278"/>
    </location>
</feature>
<dbReference type="Gene3D" id="1.10.4030.10">
    <property type="entry name" value="Porin chaperone SurA, peptide-binding domain"/>
    <property type="match status" value="1"/>
</dbReference>
<keyword evidence="11" id="KW-1185">Reference proteome</keyword>
<dbReference type="Pfam" id="PF13145">
    <property type="entry name" value="Rotamase_2"/>
    <property type="match status" value="2"/>
</dbReference>
<evidence type="ECO:0000256" key="7">
    <source>
        <dbReference type="SAM" id="Coils"/>
    </source>
</evidence>
<dbReference type="RefSeq" id="WP_119313654.1">
    <property type="nucleotide sequence ID" value="NZ_QXDL01000009.1"/>
</dbReference>
<dbReference type="SUPFAM" id="SSF54534">
    <property type="entry name" value="FKBP-like"/>
    <property type="match status" value="1"/>
</dbReference>
<evidence type="ECO:0000313" key="10">
    <source>
        <dbReference type="EMBL" id="RIH90427.1"/>
    </source>
</evidence>
<feature type="coiled-coil region" evidence="7">
    <location>
        <begin position="96"/>
        <end position="123"/>
    </location>
</feature>
<protein>
    <recommendedName>
        <fullName evidence="2">peptidylprolyl isomerase</fullName>
        <ecNumber evidence="2">5.2.1.8</ecNumber>
    </recommendedName>
</protein>
<evidence type="ECO:0000256" key="3">
    <source>
        <dbReference type="ARBA" id="ARBA00022729"/>
    </source>
</evidence>
<keyword evidence="4 6" id="KW-0697">Rotamase</keyword>
<evidence type="ECO:0000256" key="6">
    <source>
        <dbReference type="PROSITE-ProRule" id="PRU00278"/>
    </source>
</evidence>
<sequence length="621" mass="68596">MFGISKRVVAVIFGLLVVAFAIGAILLFTPQGQQQAKGKVELTVNGKPIYETELVRFRSSDQVLSATADQEGVLKVLAEQNFYNNLVLYQAVTQDASRIRVSSNELRKELERIKQQLGITSDKQWQETLQRIGYTETQVRNELRDQIRINKRIEQVQGDIEPTEEQLKLFYELNKSTYRNDERVIARQIVVDDKATAQKLYEEAKAGADFAELAKKNSKVGADQAGALGAETGKSEPKPVTKVIFPTAVGEAVFKLKQGGITQPVESAGRYYIVKVEQYLPAGESSFEEVKDRVTEDVKNLLKEGALERYIEEVRAKAKVEPAKDSSVKLSDPVVAKVGDSEIKLSQVLQPAFANPQFPNFVAQGLGDLAVQFFLPQTLDQLITREVVLAEAKKMGQPFFGTKDSIVQQAESYQSRGVTATDEEARKYYNENKILFTEPATATVTVVNFTKDQQAKAKAFRAAALKGGKLEDLAKAQGGNVQDYGVVTSGTLPPVSNKLVFETKATFPKSNLGEVSEVVKLEDGSFQVLLIKARTPERVKPFAEVAQEARDNVIRTKKVEAGSKWVESLKKNAKVENKLQEVLKQLTPPPAKKEEKPADPKQPGGQTTPKPEEKPATPAKP</sequence>
<evidence type="ECO:0000256" key="5">
    <source>
        <dbReference type="ARBA" id="ARBA00023235"/>
    </source>
</evidence>